<dbReference type="EC" id="2.3.1.117" evidence="5"/>
<evidence type="ECO:0000256" key="2">
    <source>
        <dbReference type="ARBA" id="ARBA00022679"/>
    </source>
</evidence>
<keyword evidence="2 5" id="KW-0808">Transferase</keyword>
<dbReference type="AlphaFoldDB" id="A0L503"/>
<dbReference type="Gene3D" id="2.160.10.10">
    <property type="entry name" value="Hexapeptide repeat proteins"/>
    <property type="match status" value="1"/>
</dbReference>
<gene>
    <name evidence="5" type="ordered locus">Mmc1_0521</name>
</gene>
<dbReference type="Proteomes" id="UP000002586">
    <property type="component" value="Chromosome"/>
</dbReference>
<keyword evidence="6" id="KW-1185">Reference proteome</keyword>
<dbReference type="Gene3D" id="1.10.166.10">
    <property type="entry name" value="Tetrahydrodipicolinate-N-succinyltransferase, N-terminal domain"/>
    <property type="match status" value="1"/>
</dbReference>
<dbReference type="InterPro" id="IPR011004">
    <property type="entry name" value="Trimer_LpxA-like_sf"/>
</dbReference>
<dbReference type="CDD" id="cd03350">
    <property type="entry name" value="LbH_THP_succinylT"/>
    <property type="match status" value="1"/>
</dbReference>
<keyword evidence="5" id="KW-0012">Acyltransferase</keyword>
<dbReference type="Pfam" id="PF14805">
    <property type="entry name" value="THDPS_N_2"/>
    <property type="match status" value="1"/>
</dbReference>
<organism evidence="5 6">
    <name type="scientific">Magnetococcus marinus (strain ATCC BAA-1437 / JCM 17883 / MC-1)</name>
    <dbReference type="NCBI Taxonomy" id="156889"/>
    <lineage>
        <taxon>Bacteria</taxon>
        <taxon>Pseudomonadati</taxon>
        <taxon>Pseudomonadota</taxon>
        <taxon>Magnetococcia</taxon>
        <taxon>Magnetococcales</taxon>
        <taxon>Magnetococcaceae</taxon>
        <taxon>Magnetococcus</taxon>
    </lineage>
</organism>
<dbReference type="SUPFAM" id="SSF51161">
    <property type="entry name" value="Trimeric LpxA-like enzymes"/>
    <property type="match status" value="1"/>
</dbReference>
<proteinExistence type="inferred from homology"/>
<dbReference type="InterPro" id="IPR037133">
    <property type="entry name" value="THP_succinylTrfase_N_sf"/>
</dbReference>
<evidence type="ECO:0000313" key="5">
    <source>
        <dbReference type="EMBL" id="ABK43046.1"/>
    </source>
</evidence>
<dbReference type="InterPro" id="IPR023180">
    <property type="entry name" value="THP_succinylTrfase_dom1"/>
</dbReference>
<keyword evidence="3" id="KW-0677">Repeat</keyword>
<evidence type="ECO:0000256" key="3">
    <source>
        <dbReference type="ARBA" id="ARBA00022737"/>
    </source>
</evidence>
<protein>
    <submittedName>
        <fullName evidence="5">2,3,4,5-tetrahydropyridine-2,6-dicarboxylate N-succinyltransferase</fullName>
        <ecNumber evidence="5">2.3.1.117</ecNumber>
    </submittedName>
</protein>
<evidence type="ECO:0000256" key="1">
    <source>
        <dbReference type="ARBA" id="ARBA00007274"/>
    </source>
</evidence>
<dbReference type="STRING" id="156889.Mmc1_0521"/>
<dbReference type="PROSITE" id="PS00101">
    <property type="entry name" value="HEXAPEP_TRANSFERASES"/>
    <property type="match status" value="1"/>
</dbReference>
<dbReference type="GO" id="GO:0008666">
    <property type="term" value="F:2,3,4,5-tetrahydropyridine-2,6-dicarboxylate N-succinyltransferase activity"/>
    <property type="evidence" value="ECO:0007669"/>
    <property type="project" value="UniProtKB-EC"/>
</dbReference>
<comment type="similarity">
    <text evidence="1">Belongs to the transferase hexapeptide repeat family.</text>
</comment>
<dbReference type="KEGG" id="mgm:Mmc1_0521"/>
<evidence type="ECO:0000259" key="4">
    <source>
        <dbReference type="Pfam" id="PF14805"/>
    </source>
</evidence>
<dbReference type="InterPro" id="IPR018357">
    <property type="entry name" value="Hexapep_transf_CS"/>
</dbReference>
<feature type="domain" description="Tetrahydrodipicolinate-N-succinyltransferase chain A" evidence="4">
    <location>
        <begin position="26"/>
        <end position="97"/>
    </location>
</feature>
<dbReference type="HOGENOM" id="CLU_887961_0_0_5"/>
<dbReference type="eggNOG" id="COG2171">
    <property type="taxonomic scope" value="Bacteria"/>
</dbReference>
<dbReference type="EMBL" id="CP000471">
    <property type="protein sequence ID" value="ABK43046.1"/>
    <property type="molecule type" value="Genomic_DNA"/>
</dbReference>
<accession>A0L503</accession>
<reference evidence="6" key="1">
    <citation type="journal article" date="2009" name="Appl. Environ. Microbiol.">
        <title>Complete genome sequence of the chemolithoautotrophic marine magnetotactic coccus strain MC-1.</title>
        <authorList>
            <person name="Schubbe S."/>
            <person name="Williams T.J."/>
            <person name="Xie G."/>
            <person name="Kiss H.E."/>
            <person name="Brettin T.S."/>
            <person name="Martinez D."/>
            <person name="Ross C.A."/>
            <person name="Schuler D."/>
            <person name="Cox B.L."/>
            <person name="Nealson K.H."/>
            <person name="Bazylinski D.A."/>
        </authorList>
    </citation>
    <scope>NUCLEOTIDE SEQUENCE [LARGE SCALE GENOMIC DNA]</scope>
    <source>
        <strain evidence="6">ATCC BAA-1437 / JCM 17883 / MC-1</strain>
    </source>
</reference>
<reference evidence="5 6" key="2">
    <citation type="journal article" date="2012" name="Int. J. Syst. Evol. Microbiol.">
        <title>Magnetococcus marinus gen. nov., sp. nov., a marine, magnetotactic bacterium that represents a novel lineage (Magnetococcaceae fam. nov.; Magnetococcales ord. nov.) at the base of the Alphaproteobacteria.</title>
        <authorList>
            <person name="Bazylinski D.A."/>
            <person name="Williams T.J."/>
            <person name="Lefevre C.T."/>
            <person name="Berg R.J."/>
            <person name="Zhang C.L."/>
            <person name="Bowser S.S."/>
            <person name="Dean A.J."/>
            <person name="Beveridge T.J."/>
        </authorList>
    </citation>
    <scope>NUCLEOTIDE SEQUENCE [LARGE SCALE GENOMIC DNA]</scope>
    <source>
        <strain evidence="6">ATCC BAA-1437 / JCM 17883 / MC-1</strain>
    </source>
</reference>
<evidence type="ECO:0000313" key="6">
    <source>
        <dbReference type="Proteomes" id="UP000002586"/>
    </source>
</evidence>
<name>A0L503_MAGMM</name>
<sequence length="313" mass="35128">MCRITCPGSTVCDEYEETLYARLLRFEALIDLAWEEGMQHTPSAMDSLLRDTIHETIQMLDDGIISVAAINPLRADARHNWAVNWWIKRALIIYDRLVPNRMLGDSLESKSVMDPGRTFYWDNRHLKFSNWTETQFEAAKIIIAPPAIAQKGCFIGPKSIHKGIRIEMGAYVSSDVFIDDGAMVGSCAHIGMGVQISKNATVGGAMRPVELVPAVIEDRAFIGSFSKVSAGVLVSSEAILVGSVDLERETPIIDEIRGEVYRGYVPPRALVVTKRHAQSGLNLPHIVYYRRDEESRYAARDILNTFYRNVRIE</sequence>